<organism evidence="2 3">
    <name type="scientific">Peribacillus psychrosaccharolyticus</name>
    <name type="common">Bacillus psychrosaccharolyticus</name>
    <dbReference type="NCBI Taxonomy" id="1407"/>
    <lineage>
        <taxon>Bacteria</taxon>
        <taxon>Bacillati</taxon>
        <taxon>Bacillota</taxon>
        <taxon>Bacilli</taxon>
        <taxon>Bacillales</taxon>
        <taxon>Bacillaceae</taxon>
        <taxon>Peribacillus</taxon>
    </lineage>
</organism>
<evidence type="ECO:0000313" key="3">
    <source>
        <dbReference type="Proteomes" id="UP000595254"/>
    </source>
</evidence>
<keyword evidence="1" id="KW-0472">Membrane</keyword>
<accession>A0A974S2B7</accession>
<name>A0A974S2B7_PERPY</name>
<proteinExistence type="predicted"/>
<evidence type="ECO:0000256" key="1">
    <source>
        <dbReference type="SAM" id="Phobius"/>
    </source>
</evidence>
<evidence type="ECO:0000313" key="2">
    <source>
        <dbReference type="EMBL" id="QQT01165.1"/>
    </source>
</evidence>
<reference evidence="2 3" key="1">
    <citation type="submission" date="2021-01" db="EMBL/GenBank/DDBJ databases">
        <title>FDA dAtabase for Regulatory Grade micrObial Sequences (FDA-ARGOS): Supporting development and validation of Infectious Disease Dx tests.</title>
        <authorList>
            <person name="Nelson B."/>
            <person name="Plummer A."/>
            <person name="Tallon L."/>
            <person name="Sadzewicz L."/>
            <person name="Zhao X."/>
            <person name="Boylan J."/>
            <person name="Ott S."/>
            <person name="Bowen H."/>
            <person name="Vavikolanu K."/>
            <person name="Mehta A."/>
            <person name="Aluvathingal J."/>
            <person name="Nadendla S."/>
            <person name="Myers T."/>
            <person name="Yan Y."/>
            <person name="Sichtig H."/>
        </authorList>
    </citation>
    <scope>NUCLEOTIDE SEQUENCE [LARGE SCALE GENOMIC DNA]</scope>
    <source>
        <strain evidence="2 3">FDAARGOS_1161</strain>
    </source>
</reference>
<feature type="transmembrane region" description="Helical" evidence="1">
    <location>
        <begin position="5"/>
        <end position="22"/>
    </location>
</feature>
<dbReference type="RefSeq" id="WP_040373705.1">
    <property type="nucleotide sequence ID" value="NZ_CP068053.1"/>
</dbReference>
<keyword evidence="1" id="KW-1133">Transmembrane helix</keyword>
<dbReference type="KEGG" id="ppsr:I6J18_04515"/>
<dbReference type="Proteomes" id="UP000595254">
    <property type="component" value="Chromosome"/>
</dbReference>
<dbReference type="EMBL" id="CP068053">
    <property type="protein sequence ID" value="QQT01165.1"/>
    <property type="molecule type" value="Genomic_DNA"/>
</dbReference>
<gene>
    <name evidence="2" type="ORF">I6J18_04515</name>
</gene>
<keyword evidence="1" id="KW-0812">Transmembrane</keyword>
<sequence>MRKYLGIISILILIGTYCIFYIPGIDKLPLPHWFLYVFFLTGYIAAAFASWYSHSGFWRRASATILIILPIGFIILVVGISISGL</sequence>
<protein>
    <submittedName>
        <fullName evidence="2">Uncharacterized protein</fullName>
    </submittedName>
</protein>
<feature type="transmembrane region" description="Helical" evidence="1">
    <location>
        <begin position="34"/>
        <end position="52"/>
    </location>
</feature>
<dbReference type="AlphaFoldDB" id="A0A974S2B7"/>
<feature type="transmembrane region" description="Helical" evidence="1">
    <location>
        <begin position="64"/>
        <end position="82"/>
    </location>
</feature>
<keyword evidence="3" id="KW-1185">Reference proteome</keyword>